<evidence type="ECO:0000256" key="8">
    <source>
        <dbReference type="ARBA" id="ARBA00046432"/>
    </source>
</evidence>
<accession>A0ABQ5CUL5</accession>
<keyword evidence="10" id="KW-1133">Transmembrane helix</keyword>
<evidence type="ECO:0000256" key="9">
    <source>
        <dbReference type="RuleBase" id="RU003814"/>
    </source>
</evidence>
<evidence type="ECO:0000313" key="11">
    <source>
        <dbReference type="EMBL" id="GJT30623.1"/>
    </source>
</evidence>
<dbReference type="Pfam" id="PF01008">
    <property type="entry name" value="IF-2B"/>
    <property type="match status" value="1"/>
</dbReference>
<dbReference type="InterPro" id="IPR037171">
    <property type="entry name" value="NagB/RpiA_transferase-like"/>
</dbReference>
<dbReference type="InterPro" id="IPR042529">
    <property type="entry name" value="IF_2B-like_C"/>
</dbReference>
<organism evidence="11 12">
    <name type="scientific">Tanacetum coccineum</name>
    <dbReference type="NCBI Taxonomy" id="301880"/>
    <lineage>
        <taxon>Eukaryota</taxon>
        <taxon>Viridiplantae</taxon>
        <taxon>Streptophyta</taxon>
        <taxon>Embryophyta</taxon>
        <taxon>Tracheophyta</taxon>
        <taxon>Spermatophyta</taxon>
        <taxon>Magnoliopsida</taxon>
        <taxon>eudicotyledons</taxon>
        <taxon>Gunneridae</taxon>
        <taxon>Pentapetalae</taxon>
        <taxon>asterids</taxon>
        <taxon>campanulids</taxon>
        <taxon>Asterales</taxon>
        <taxon>Asteraceae</taxon>
        <taxon>Asteroideae</taxon>
        <taxon>Anthemideae</taxon>
        <taxon>Anthemidinae</taxon>
        <taxon>Tanacetum</taxon>
    </lineage>
</organism>
<sequence>MLSDLRFGTLAGEENLNFSSLNEPDGEGSPRYQGHTLAKEPVAKGLQTTVITDSVVFAMISYVNMVIVWAHAVMANDGVIVPIGLNMVTQAAKRPVVPFVVLAGIHNVTINLWVQLFYVLGRVNLLKEEASRIAENVTLSHTQKTKINVPKYSAMMAPIVVILERRLASTSRKPDIPHEIWFHNEYMGHIKAANFKNPASSATALGDI</sequence>
<comment type="caution">
    <text evidence="11">The sequence shown here is derived from an EMBL/GenBank/DDBJ whole genome shotgun (WGS) entry which is preliminary data.</text>
</comment>
<protein>
    <recommendedName>
        <fullName evidence="6">Translation initiation factor eIF2B subunit beta</fullName>
    </recommendedName>
    <alternativeName>
        <fullName evidence="7">eIF2B GDP-GTP exchange factor subunit beta</fullName>
    </alternativeName>
</protein>
<dbReference type="PANTHER" id="PTHR45859">
    <property type="entry name" value="TRANSLATION INITIATION FACTOR EIF-2B SUBUNIT BETA"/>
    <property type="match status" value="1"/>
</dbReference>
<feature type="transmembrane region" description="Helical" evidence="10">
    <location>
        <begin position="96"/>
        <end position="120"/>
    </location>
</feature>
<evidence type="ECO:0000256" key="6">
    <source>
        <dbReference type="ARBA" id="ARBA00044122"/>
    </source>
</evidence>
<dbReference type="Gene3D" id="3.40.50.10470">
    <property type="entry name" value="Translation initiation factor eif-2b, domain 2"/>
    <property type="match status" value="1"/>
</dbReference>
<reference evidence="11" key="2">
    <citation type="submission" date="2022-01" db="EMBL/GenBank/DDBJ databases">
        <authorList>
            <person name="Yamashiro T."/>
            <person name="Shiraishi A."/>
            <person name="Satake H."/>
            <person name="Nakayama K."/>
        </authorList>
    </citation>
    <scope>NUCLEOTIDE SEQUENCE</scope>
</reference>
<dbReference type="PANTHER" id="PTHR45859:SF1">
    <property type="entry name" value="TRANSLATION INITIATION FACTOR EIF-2B SUBUNIT BETA"/>
    <property type="match status" value="1"/>
</dbReference>
<dbReference type="Proteomes" id="UP001151760">
    <property type="component" value="Unassembled WGS sequence"/>
</dbReference>
<proteinExistence type="inferred from homology"/>
<dbReference type="InterPro" id="IPR051855">
    <property type="entry name" value="eIF2B_beta_subunit"/>
</dbReference>
<keyword evidence="10" id="KW-0812">Transmembrane</keyword>
<keyword evidence="3" id="KW-0963">Cytoplasm</keyword>
<evidence type="ECO:0000313" key="12">
    <source>
        <dbReference type="Proteomes" id="UP001151760"/>
    </source>
</evidence>
<keyword evidence="10" id="KW-0472">Membrane</keyword>
<comment type="subunit">
    <text evidence="8">Component of the translation initiation factor 2B (eIF2B) complex which is a heterodecamer of two sets of five different subunits: alpha, beta, gamma, delta and epsilon. Subunits alpha, beta and delta comprise a regulatory subcomplex and subunits epsilon and gamma comprise a catalytic subcomplex. Within the complex, the hexameric regulatory complex resides at the center, with the two heterodimeric catalytic subcomplexes bound on opposite sides.</text>
</comment>
<evidence type="ECO:0000256" key="1">
    <source>
        <dbReference type="ARBA" id="ARBA00004514"/>
    </source>
</evidence>
<dbReference type="InterPro" id="IPR000649">
    <property type="entry name" value="IF-2B-related"/>
</dbReference>
<comment type="subcellular location">
    <subcellularLocation>
        <location evidence="1">Cytoplasm</location>
        <location evidence="1">Cytosol</location>
    </subcellularLocation>
</comment>
<evidence type="ECO:0000256" key="2">
    <source>
        <dbReference type="ARBA" id="ARBA00007251"/>
    </source>
</evidence>
<evidence type="ECO:0000256" key="5">
    <source>
        <dbReference type="ARBA" id="ARBA00022917"/>
    </source>
</evidence>
<keyword evidence="4" id="KW-0396">Initiation factor</keyword>
<keyword evidence="5" id="KW-0648">Protein biosynthesis</keyword>
<reference evidence="11" key="1">
    <citation type="journal article" date="2022" name="Int. J. Mol. Sci.">
        <title>Draft Genome of Tanacetum Coccineum: Genomic Comparison of Closely Related Tanacetum-Family Plants.</title>
        <authorList>
            <person name="Yamashiro T."/>
            <person name="Shiraishi A."/>
            <person name="Nakayama K."/>
            <person name="Satake H."/>
        </authorList>
    </citation>
    <scope>NUCLEOTIDE SEQUENCE</scope>
</reference>
<evidence type="ECO:0000256" key="4">
    <source>
        <dbReference type="ARBA" id="ARBA00022540"/>
    </source>
</evidence>
<gene>
    <name evidence="11" type="ORF">Tco_0910898</name>
</gene>
<dbReference type="SUPFAM" id="SSF100950">
    <property type="entry name" value="NagB/RpiA/CoA transferase-like"/>
    <property type="match status" value="1"/>
</dbReference>
<keyword evidence="12" id="KW-1185">Reference proteome</keyword>
<evidence type="ECO:0000256" key="7">
    <source>
        <dbReference type="ARBA" id="ARBA00044228"/>
    </source>
</evidence>
<comment type="similarity">
    <text evidence="2 9">Belongs to the eIF-2B alpha/beta/delta subunits family.</text>
</comment>
<evidence type="ECO:0000256" key="3">
    <source>
        <dbReference type="ARBA" id="ARBA00022490"/>
    </source>
</evidence>
<evidence type="ECO:0000256" key="10">
    <source>
        <dbReference type="SAM" id="Phobius"/>
    </source>
</evidence>
<name>A0ABQ5CUL5_9ASTR</name>
<dbReference type="EMBL" id="BQNB010014641">
    <property type="protein sequence ID" value="GJT30623.1"/>
    <property type="molecule type" value="Genomic_DNA"/>
</dbReference>